<dbReference type="STRING" id="545696.HOLDEFILI_01204"/>
<dbReference type="Pfam" id="PF13635">
    <property type="entry name" value="DUF4143"/>
    <property type="match status" value="1"/>
</dbReference>
<dbReference type="Pfam" id="PF13173">
    <property type="entry name" value="AAA_14"/>
    <property type="match status" value="1"/>
</dbReference>
<feature type="domain" description="AAA" evidence="1">
    <location>
        <begin position="21"/>
        <end position="154"/>
    </location>
</feature>
<dbReference type="PANTHER" id="PTHR33295">
    <property type="entry name" value="ATPASE"/>
    <property type="match status" value="1"/>
</dbReference>
<evidence type="ECO:0000313" key="4">
    <source>
        <dbReference type="Proteomes" id="UP000005950"/>
    </source>
</evidence>
<dbReference type="EMBL" id="ACCF01000070">
    <property type="protein sequence ID" value="EEF68621.1"/>
    <property type="molecule type" value="Genomic_DNA"/>
</dbReference>
<evidence type="ECO:0008006" key="5">
    <source>
        <dbReference type="Google" id="ProtNLM"/>
    </source>
</evidence>
<evidence type="ECO:0000259" key="1">
    <source>
        <dbReference type="Pfam" id="PF13173"/>
    </source>
</evidence>
<proteinExistence type="predicted"/>
<dbReference type="PANTHER" id="PTHR33295:SF7">
    <property type="entry name" value="ATPASE"/>
    <property type="match status" value="1"/>
</dbReference>
<dbReference type="InterPro" id="IPR041682">
    <property type="entry name" value="AAA_14"/>
</dbReference>
<feature type="domain" description="DUF4143" evidence="2">
    <location>
        <begin position="227"/>
        <end position="397"/>
    </location>
</feature>
<dbReference type="HOGENOM" id="CLU_047370_0_0_9"/>
<name>B9Y5X2_9FIRM</name>
<dbReference type="InterPro" id="IPR025420">
    <property type="entry name" value="DUF4143"/>
</dbReference>
<comment type="caution">
    <text evidence="3">The sequence shown here is derived from an EMBL/GenBank/DDBJ whole genome shotgun (WGS) entry which is preliminary data.</text>
</comment>
<evidence type="ECO:0000259" key="2">
    <source>
        <dbReference type="Pfam" id="PF13635"/>
    </source>
</evidence>
<dbReference type="AlphaFoldDB" id="B9Y5X2"/>
<dbReference type="SUPFAM" id="SSF52540">
    <property type="entry name" value="P-loop containing nucleoside triphosphate hydrolases"/>
    <property type="match status" value="1"/>
</dbReference>
<organism evidence="3 4">
    <name type="scientific">Holdemania filiformis DSM 12042</name>
    <dbReference type="NCBI Taxonomy" id="545696"/>
    <lineage>
        <taxon>Bacteria</taxon>
        <taxon>Bacillati</taxon>
        <taxon>Bacillota</taxon>
        <taxon>Erysipelotrichia</taxon>
        <taxon>Erysipelotrichales</taxon>
        <taxon>Erysipelotrichaceae</taxon>
        <taxon>Holdemania</taxon>
    </lineage>
</organism>
<protein>
    <recommendedName>
        <fullName evidence="5">ATPase</fullName>
    </recommendedName>
</protein>
<evidence type="ECO:0000313" key="3">
    <source>
        <dbReference type="EMBL" id="EEF68621.1"/>
    </source>
</evidence>
<dbReference type="eggNOG" id="COG1373">
    <property type="taxonomic scope" value="Bacteria"/>
</dbReference>
<reference evidence="3 4" key="1">
    <citation type="submission" date="2008-12" db="EMBL/GenBank/DDBJ databases">
        <authorList>
            <person name="Fulton L."/>
            <person name="Clifton S."/>
            <person name="Fulton B."/>
            <person name="Xu J."/>
            <person name="Minx P."/>
            <person name="Pepin K.H."/>
            <person name="Johnson M."/>
            <person name="Bhonagiri V."/>
            <person name="Nash W.E."/>
            <person name="Mardis E.R."/>
            <person name="Wilson R.K."/>
        </authorList>
    </citation>
    <scope>NUCLEOTIDE SEQUENCE [LARGE SCALE GENOMIC DNA]</scope>
    <source>
        <strain evidence="3 4">DSM 12042</strain>
    </source>
</reference>
<gene>
    <name evidence="3" type="ORF">HOLDEFILI_01204</name>
</gene>
<dbReference type="OrthoDB" id="9801806at2"/>
<sequence length="453" mass="53064">MFRRKIYDKIKEWKIESEGKTALLIEGARRVGKSTIVEEFARKEYAQYILIDFSVASESVRDLFEDMSDLNYFFLQLQLQYQVELVERNSLIIFDEVQLCPKARQAIKALVKDGRYDYIETGSLISIKKNVKDILIPSEERKLQMNPMDYEEFLWALNNTSMMNLLKEIFNSKKTLGDPLNRKLMRDFRLYMLVGGMPQAVNEFIKTNNFKKVDDVKRDILSLYEDDFRKIDSTGRLSLLFEAIPSQLNKNTKGFQVKKVLNSYKITDNTQLSLIAELRDSKTVSIAYHANNPDVGLSAYKDINRYKLYMADTGLFVTLQFKDKDFTENLIYEKLLNDKLSANLGYLYENAVAQMLTATGNNLFYYTFLNKEQKKNYEIDFIISKKNKICPIEVKSSNYRKHSSLDVFYEKYSDRILNRYIIHTKDISKDKDILCLPIYLTPFIAQKENESLD</sequence>
<dbReference type="Gene3D" id="3.40.50.300">
    <property type="entry name" value="P-loop containing nucleotide triphosphate hydrolases"/>
    <property type="match status" value="1"/>
</dbReference>
<reference evidence="3 4" key="2">
    <citation type="submission" date="2009-02" db="EMBL/GenBank/DDBJ databases">
        <title>Draft genome sequence of Holdemania filiformis DSM 12042.</title>
        <authorList>
            <person name="Sudarsanam P."/>
            <person name="Ley R."/>
            <person name="Guruge J."/>
            <person name="Turnbaugh P.J."/>
            <person name="Mahowald M."/>
            <person name="Liep D."/>
            <person name="Gordon J."/>
        </authorList>
    </citation>
    <scope>NUCLEOTIDE SEQUENCE [LARGE SCALE GENOMIC DNA]</scope>
    <source>
        <strain evidence="3 4">DSM 12042</strain>
    </source>
</reference>
<dbReference type="Proteomes" id="UP000005950">
    <property type="component" value="Unassembled WGS sequence"/>
</dbReference>
<dbReference type="RefSeq" id="WP_006058407.1">
    <property type="nucleotide sequence ID" value="NZ_GG657554.1"/>
</dbReference>
<dbReference type="InterPro" id="IPR027417">
    <property type="entry name" value="P-loop_NTPase"/>
</dbReference>
<accession>B9Y5X2</accession>